<dbReference type="PANTHER" id="PTHR11953:SF0">
    <property type="entry name" value="EXOSOME COMPLEX COMPONENT RRP41"/>
    <property type="match status" value="1"/>
</dbReference>
<evidence type="ECO:0000256" key="5">
    <source>
        <dbReference type="ARBA" id="ARBA00022835"/>
    </source>
</evidence>
<dbReference type="CDD" id="cd11370">
    <property type="entry name" value="RNase_PH_RRP41"/>
    <property type="match status" value="1"/>
</dbReference>
<keyword evidence="9" id="KW-0687">Ribonucleoprotein</keyword>
<keyword evidence="9" id="KW-0689">Ribosomal protein</keyword>
<feature type="domain" description="Exoribonuclease phosphorolytic" evidence="8">
    <location>
        <begin position="21"/>
        <end position="163"/>
    </location>
</feature>
<proteinExistence type="inferred from homology"/>
<dbReference type="GO" id="GO:0003723">
    <property type="term" value="F:RNA binding"/>
    <property type="evidence" value="ECO:0007669"/>
    <property type="project" value="TreeGrafter"/>
</dbReference>
<organism evidence="9 10">
    <name type="scientific">Terfezia boudieri ATCC MYA-4762</name>
    <dbReference type="NCBI Taxonomy" id="1051890"/>
    <lineage>
        <taxon>Eukaryota</taxon>
        <taxon>Fungi</taxon>
        <taxon>Dikarya</taxon>
        <taxon>Ascomycota</taxon>
        <taxon>Pezizomycotina</taxon>
        <taxon>Pezizomycetes</taxon>
        <taxon>Pezizales</taxon>
        <taxon>Pezizaceae</taxon>
        <taxon>Terfezia</taxon>
    </lineage>
</organism>
<evidence type="ECO:0000259" key="8">
    <source>
        <dbReference type="Pfam" id="PF01138"/>
    </source>
</evidence>
<evidence type="ECO:0000256" key="7">
    <source>
        <dbReference type="ARBA" id="ARBA00077929"/>
    </source>
</evidence>
<dbReference type="SUPFAM" id="SSF55666">
    <property type="entry name" value="Ribonuclease PH domain 2-like"/>
    <property type="match status" value="1"/>
</dbReference>
<dbReference type="PANTHER" id="PTHR11953">
    <property type="entry name" value="EXOSOME COMPLEX COMPONENT"/>
    <property type="match status" value="1"/>
</dbReference>
<dbReference type="Gene3D" id="3.30.230.70">
    <property type="entry name" value="GHMP Kinase, N-terminal domain"/>
    <property type="match status" value="1"/>
</dbReference>
<dbReference type="GO" id="GO:0005840">
    <property type="term" value="C:ribosome"/>
    <property type="evidence" value="ECO:0007669"/>
    <property type="project" value="UniProtKB-KW"/>
</dbReference>
<reference evidence="9 10" key="1">
    <citation type="journal article" date="2018" name="Nat. Ecol. Evol.">
        <title>Pezizomycetes genomes reveal the molecular basis of ectomycorrhizal truffle lifestyle.</title>
        <authorList>
            <person name="Murat C."/>
            <person name="Payen T."/>
            <person name="Noel B."/>
            <person name="Kuo A."/>
            <person name="Morin E."/>
            <person name="Chen J."/>
            <person name="Kohler A."/>
            <person name="Krizsan K."/>
            <person name="Balestrini R."/>
            <person name="Da Silva C."/>
            <person name="Montanini B."/>
            <person name="Hainaut M."/>
            <person name="Levati E."/>
            <person name="Barry K.W."/>
            <person name="Belfiori B."/>
            <person name="Cichocki N."/>
            <person name="Clum A."/>
            <person name="Dockter R.B."/>
            <person name="Fauchery L."/>
            <person name="Guy J."/>
            <person name="Iotti M."/>
            <person name="Le Tacon F."/>
            <person name="Lindquist E.A."/>
            <person name="Lipzen A."/>
            <person name="Malagnac F."/>
            <person name="Mello A."/>
            <person name="Molinier V."/>
            <person name="Miyauchi S."/>
            <person name="Poulain J."/>
            <person name="Riccioni C."/>
            <person name="Rubini A."/>
            <person name="Sitrit Y."/>
            <person name="Splivallo R."/>
            <person name="Traeger S."/>
            <person name="Wang M."/>
            <person name="Zifcakova L."/>
            <person name="Wipf D."/>
            <person name="Zambonelli A."/>
            <person name="Paolocci F."/>
            <person name="Nowrousian M."/>
            <person name="Ottonello S."/>
            <person name="Baldrian P."/>
            <person name="Spatafora J.W."/>
            <person name="Henrissat B."/>
            <person name="Nagy L.G."/>
            <person name="Aury J.M."/>
            <person name="Wincker P."/>
            <person name="Grigoriev I.V."/>
            <person name="Bonfante P."/>
            <person name="Martin F.M."/>
        </authorList>
    </citation>
    <scope>NUCLEOTIDE SEQUENCE [LARGE SCALE GENOMIC DNA]</scope>
    <source>
        <strain evidence="9 10">ATCC MYA-4762</strain>
    </source>
</reference>
<dbReference type="FunFam" id="3.30.230.70:FF:000004">
    <property type="entry name" value="Exosome complex component Rrp41"/>
    <property type="match status" value="1"/>
</dbReference>
<evidence type="ECO:0000256" key="1">
    <source>
        <dbReference type="ARBA" id="ARBA00004496"/>
    </source>
</evidence>
<evidence type="ECO:0000256" key="3">
    <source>
        <dbReference type="ARBA" id="ARBA00006678"/>
    </source>
</evidence>
<keyword evidence="4" id="KW-0963">Cytoplasm</keyword>
<dbReference type="GO" id="GO:0071028">
    <property type="term" value="P:nuclear mRNA surveillance"/>
    <property type="evidence" value="ECO:0007669"/>
    <property type="project" value="TreeGrafter"/>
</dbReference>
<comment type="similarity">
    <text evidence="3">Belongs to the RNase PH family.</text>
</comment>
<keyword evidence="10" id="KW-1185">Reference proteome</keyword>
<dbReference type="STRING" id="1051890.A0A3N4LFQ3"/>
<protein>
    <recommendedName>
        <fullName evidence="7">Ribosomal RNA-processing protein 41</fullName>
    </recommendedName>
</protein>
<sequence length="270" mass="28606">MSRYELLSPEGLRIDGRRWNELRRISAQMSTQSAADGSSYLEQGNTKIICTVIGPAEKGSGGAGGAGSGGGGSGKGGEGDASVIFEVNYAAFSGTERKKRGRGDKRVAEMQSALQRTFASVILTHLFPRSEIMITIHILSQDGSVLATCINATTLALIDAGIPLYDYVTACTAGSSSTYMANEENADPMLDLNAIEEGDLPCLTLATVGGGERIALCNMENKVQLNRLEGMIAVAVGGCAELRGVLDRVVRRWGTEVLKRRGVESERVGE</sequence>
<evidence type="ECO:0000256" key="6">
    <source>
        <dbReference type="ARBA" id="ARBA00063066"/>
    </source>
</evidence>
<dbReference type="FunCoup" id="A0A3N4LFQ3">
    <property type="interactions" value="843"/>
</dbReference>
<keyword evidence="5" id="KW-0271">Exosome</keyword>
<evidence type="ECO:0000256" key="4">
    <source>
        <dbReference type="ARBA" id="ARBA00022490"/>
    </source>
</evidence>
<dbReference type="InterPro" id="IPR001247">
    <property type="entry name" value="ExoRNase_PH_dom1"/>
</dbReference>
<dbReference type="OrthoDB" id="437922at2759"/>
<dbReference type="GO" id="GO:0071051">
    <property type="term" value="P:poly(A)-dependent snoRNA 3'-end processing"/>
    <property type="evidence" value="ECO:0007669"/>
    <property type="project" value="TreeGrafter"/>
</dbReference>
<name>A0A3N4LFQ3_9PEZI</name>
<comment type="subcellular location">
    <subcellularLocation>
        <location evidence="1">Cytoplasm</location>
    </subcellularLocation>
    <subcellularLocation>
        <location evidence="2">Nucleus</location>
        <location evidence="2">Nucleolus</location>
    </subcellularLocation>
</comment>
<dbReference type="EMBL" id="ML121557">
    <property type="protein sequence ID" value="RPB21717.1"/>
    <property type="molecule type" value="Genomic_DNA"/>
</dbReference>
<dbReference type="Pfam" id="PF01138">
    <property type="entry name" value="RNase_PH"/>
    <property type="match status" value="1"/>
</dbReference>
<dbReference type="AlphaFoldDB" id="A0A3N4LFQ3"/>
<evidence type="ECO:0000256" key="2">
    <source>
        <dbReference type="ARBA" id="ARBA00004604"/>
    </source>
</evidence>
<gene>
    <name evidence="9" type="ORF">L211DRAFT_858259</name>
</gene>
<comment type="subunit">
    <text evidence="6">Component of the RNA exosome complex. Specifically part of the catalytically inactive RNA exosome core complex (Exo-9) which may associate with the catalytic subunits RRP6 and DIS3 in cytoplasmic- and nuclear-specific RNA exosome complex forms. Exo-9 is formed by a hexameric base ring of RNase PH domain-containing subunits and a cap ring consisting of CSL4, RRP4 and RRP40.</text>
</comment>
<dbReference type="SUPFAM" id="SSF54211">
    <property type="entry name" value="Ribosomal protein S5 domain 2-like"/>
    <property type="match status" value="1"/>
</dbReference>
<dbReference type="GO" id="GO:0000177">
    <property type="term" value="C:cytoplasmic exosome (RNase complex)"/>
    <property type="evidence" value="ECO:0007669"/>
    <property type="project" value="TreeGrafter"/>
</dbReference>
<dbReference type="GO" id="GO:0005730">
    <property type="term" value="C:nucleolus"/>
    <property type="evidence" value="ECO:0007669"/>
    <property type="project" value="UniProtKB-SubCell"/>
</dbReference>
<dbReference type="GO" id="GO:0016075">
    <property type="term" value="P:rRNA catabolic process"/>
    <property type="evidence" value="ECO:0007669"/>
    <property type="project" value="TreeGrafter"/>
</dbReference>
<dbReference type="InParanoid" id="A0A3N4LFQ3"/>
<dbReference type="GO" id="GO:0000176">
    <property type="term" value="C:nuclear exosome (RNase complex)"/>
    <property type="evidence" value="ECO:0007669"/>
    <property type="project" value="UniProtKB-ARBA"/>
</dbReference>
<dbReference type="InterPro" id="IPR036345">
    <property type="entry name" value="ExoRNase_PH_dom2_sf"/>
</dbReference>
<evidence type="ECO:0000313" key="10">
    <source>
        <dbReference type="Proteomes" id="UP000267821"/>
    </source>
</evidence>
<dbReference type="InterPro" id="IPR050080">
    <property type="entry name" value="RNase_PH"/>
</dbReference>
<evidence type="ECO:0000313" key="9">
    <source>
        <dbReference type="EMBL" id="RPB21717.1"/>
    </source>
</evidence>
<dbReference type="Proteomes" id="UP000267821">
    <property type="component" value="Unassembled WGS sequence"/>
</dbReference>
<dbReference type="InterPro" id="IPR020568">
    <property type="entry name" value="Ribosomal_Su5_D2-typ_SF"/>
</dbReference>
<dbReference type="GO" id="GO:0034475">
    <property type="term" value="P:U4 snRNA 3'-end processing"/>
    <property type="evidence" value="ECO:0007669"/>
    <property type="project" value="TreeGrafter"/>
</dbReference>
<accession>A0A3N4LFQ3</accession>
<dbReference type="InterPro" id="IPR027408">
    <property type="entry name" value="PNPase/RNase_PH_dom_sf"/>
</dbReference>